<proteinExistence type="predicted"/>
<dbReference type="InterPro" id="IPR049067">
    <property type="entry name" value="MreB-like_C"/>
</dbReference>
<reference evidence="3" key="1">
    <citation type="submission" date="2024-07" db="EMBL/GenBank/DDBJ databases">
        <title>Identification and characteristics of an arsenic-resistant bacterial isolate, which belongs to a novel species.</title>
        <authorList>
            <person name="Juszczyk A."/>
            <person name="Kowalczyk A."/>
            <person name="Was K."/>
            <person name="Kosowicz W."/>
            <person name="Budzyn A."/>
            <person name="Latowski D."/>
        </authorList>
    </citation>
    <scope>NUCLEOTIDE SEQUENCE</scope>
    <source>
        <strain evidence="3">As8PL</strain>
        <plasmid evidence="3">unnamed</plasmid>
    </source>
</reference>
<sequence>MIVMNINVANDNGNNEQAVKVNGVLYRQPNTYAMPEKPSFEDNSEPETLIPNLLNELEVDIQSDSIDFGGHYFIGRKAIKSKYTAHSMSVDSENKYESDLPIINTLGLLAGIAVQDTYKESNKLPKEINLNVDMATALPVNQWSRETSSIFSKRFMDGLHTVIVYLGHHKVRVTVNFTYVKVIPEGTPVLFNLIEDQEGNYRNDNIFDEFKREYDLNVDGEYFQDKRIKHVDIGDGTCDTPLTIGYEYDRDFVNGISTGIGHSINKAIDLFKQEVSNMNISRQQFIDYVKEEGHPYHEKAVRLIKQSMRSEVKSIHDHIVDELKKASNEVDVICVYGGGSILMKDQLYKPLKKLCDRADVPAKLLWIPEQYAPLMNVEGLNIFLQTVFPQLKEKELANK</sequence>
<organism evidence="3">
    <name type="scientific">Alkalihalophilus sp. As8PL</name>
    <dbReference type="NCBI Taxonomy" id="3237103"/>
    <lineage>
        <taxon>Bacteria</taxon>
        <taxon>Bacillati</taxon>
        <taxon>Bacillota</taxon>
        <taxon>Bacilli</taxon>
        <taxon>Bacillales</taxon>
        <taxon>Bacillaceae</taxon>
        <taxon>Alkalihalophilus</taxon>
    </lineage>
</organism>
<feature type="domain" description="Actin-like protein N-terminal" evidence="1">
    <location>
        <begin position="61"/>
        <end position="186"/>
    </location>
</feature>
<dbReference type="Pfam" id="PF17989">
    <property type="entry name" value="ALP_N"/>
    <property type="match status" value="1"/>
</dbReference>
<dbReference type="InterPro" id="IPR043129">
    <property type="entry name" value="ATPase_NBD"/>
</dbReference>
<dbReference type="EMBL" id="CP162550">
    <property type="protein sequence ID" value="XDI35095.1"/>
    <property type="molecule type" value="Genomic_DNA"/>
</dbReference>
<evidence type="ECO:0000259" key="1">
    <source>
        <dbReference type="Pfam" id="PF17989"/>
    </source>
</evidence>
<geneLocation type="plasmid" evidence="3">
    <name>unnamed</name>
</geneLocation>
<evidence type="ECO:0000313" key="3">
    <source>
        <dbReference type="EMBL" id="XDI35095.1"/>
    </source>
</evidence>
<dbReference type="Gene3D" id="3.30.420.40">
    <property type="match status" value="2"/>
</dbReference>
<gene>
    <name evidence="3" type="ORF">AB3N04_01035</name>
</gene>
<accession>A0AB39BMG7</accession>
<evidence type="ECO:0000259" key="2">
    <source>
        <dbReference type="Pfam" id="PF21522"/>
    </source>
</evidence>
<evidence type="ECO:0008006" key="4">
    <source>
        <dbReference type="Google" id="ProtNLM"/>
    </source>
</evidence>
<keyword evidence="3" id="KW-0614">Plasmid</keyword>
<feature type="domain" description="Actin homologue MreB-like C-terminal" evidence="2">
    <location>
        <begin position="231"/>
        <end position="347"/>
    </location>
</feature>
<dbReference type="CDD" id="cd24023">
    <property type="entry name" value="ASKHA_NBD_ParM_Alp7A-like"/>
    <property type="match status" value="1"/>
</dbReference>
<dbReference type="SUPFAM" id="SSF53067">
    <property type="entry name" value="Actin-like ATPase domain"/>
    <property type="match status" value="1"/>
</dbReference>
<dbReference type="AlphaFoldDB" id="A0AB39BMG7"/>
<dbReference type="InterPro" id="IPR040607">
    <property type="entry name" value="ALP_N"/>
</dbReference>
<dbReference type="Pfam" id="PF21522">
    <property type="entry name" value="MreB-like_C"/>
    <property type="match status" value="1"/>
</dbReference>
<protein>
    <recommendedName>
        <fullName evidence="4">Plasmid segregation protein ParM</fullName>
    </recommendedName>
</protein>
<dbReference type="RefSeq" id="WP_368502712.1">
    <property type="nucleotide sequence ID" value="NZ_CP162550.1"/>
</dbReference>
<name>A0AB39BMG7_9BACI</name>